<reference evidence="1 2" key="1">
    <citation type="submission" date="2020-02" db="EMBL/GenBank/DDBJ databases">
        <authorList>
            <person name="Ferguson B K."/>
        </authorList>
    </citation>
    <scope>NUCLEOTIDE SEQUENCE [LARGE SCALE GENOMIC DNA]</scope>
</reference>
<accession>A0A6H5GAU0</accession>
<protein>
    <submittedName>
        <fullName evidence="1">Uncharacterized protein</fullName>
    </submittedName>
</protein>
<proteinExistence type="predicted"/>
<dbReference type="Proteomes" id="UP000479000">
    <property type="component" value="Unassembled WGS sequence"/>
</dbReference>
<sequence length="94" mass="11088">MDMGIRLGNANKIYRVQPRRHLDQSEQCIPLIPCLYHLGQNRPQHCRLLFFRNSDHGHGSTAPFYRIKKVYSIWPKIELSIGRMLPLKRRCTNS</sequence>
<gene>
    <name evidence="1" type="ORF">NTEN_LOCUS5128</name>
</gene>
<name>A0A6H5GAU0_9HEMI</name>
<evidence type="ECO:0000313" key="1">
    <source>
        <dbReference type="EMBL" id="CAA9998845.1"/>
    </source>
</evidence>
<feature type="non-terminal residue" evidence="1">
    <location>
        <position position="94"/>
    </location>
</feature>
<dbReference type="AlphaFoldDB" id="A0A6H5GAU0"/>
<keyword evidence="2" id="KW-1185">Reference proteome</keyword>
<dbReference type="EMBL" id="CADCXU010007403">
    <property type="protein sequence ID" value="CAA9998845.1"/>
    <property type="molecule type" value="Genomic_DNA"/>
</dbReference>
<organism evidence="1 2">
    <name type="scientific">Nesidiocoris tenuis</name>
    <dbReference type="NCBI Taxonomy" id="355587"/>
    <lineage>
        <taxon>Eukaryota</taxon>
        <taxon>Metazoa</taxon>
        <taxon>Ecdysozoa</taxon>
        <taxon>Arthropoda</taxon>
        <taxon>Hexapoda</taxon>
        <taxon>Insecta</taxon>
        <taxon>Pterygota</taxon>
        <taxon>Neoptera</taxon>
        <taxon>Paraneoptera</taxon>
        <taxon>Hemiptera</taxon>
        <taxon>Heteroptera</taxon>
        <taxon>Panheteroptera</taxon>
        <taxon>Cimicomorpha</taxon>
        <taxon>Miridae</taxon>
        <taxon>Dicyphina</taxon>
        <taxon>Nesidiocoris</taxon>
    </lineage>
</organism>
<evidence type="ECO:0000313" key="2">
    <source>
        <dbReference type="Proteomes" id="UP000479000"/>
    </source>
</evidence>